<feature type="region of interest" description="Disordered" evidence="6">
    <location>
        <begin position="621"/>
        <end position="767"/>
    </location>
</feature>
<keyword evidence="5" id="KW-0175">Coiled coil</keyword>
<keyword evidence="4 7" id="KW-0472">Membrane</keyword>
<dbReference type="GO" id="GO:0016020">
    <property type="term" value="C:membrane"/>
    <property type="evidence" value="ECO:0007669"/>
    <property type="project" value="UniProtKB-SubCell"/>
</dbReference>
<dbReference type="PROSITE" id="PS51775">
    <property type="entry name" value="GTD_BINDING"/>
    <property type="match status" value="1"/>
</dbReference>
<feature type="region of interest" description="Disordered" evidence="6">
    <location>
        <begin position="361"/>
        <end position="389"/>
    </location>
</feature>
<gene>
    <name evidence="9" type="ORF">QYE76_070545</name>
</gene>
<evidence type="ECO:0000256" key="7">
    <source>
        <dbReference type="SAM" id="Phobius"/>
    </source>
</evidence>
<dbReference type="PANTHER" id="PTHR31448">
    <property type="entry name" value="MYOSIN-BINDING PROTEIN 2"/>
    <property type="match status" value="1"/>
</dbReference>
<dbReference type="Pfam" id="PF04576">
    <property type="entry name" value="Zein-binding"/>
    <property type="match status" value="1"/>
</dbReference>
<feature type="region of interest" description="Disordered" evidence="6">
    <location>
        <begin position="155"/>
        <end position="194"/>
    </location>
</feature>
<reference evidence="9" key="1">
    <citation type="submission" date="2023-07" db="EMBL/GenBank/DDBJ databases">
        <title>A chromosome-level genome assembly of Lolium multiflorum.</title>
        <authorList>
            <person name="Chen Y."/>
            <person name="Copetti D."/>
            <person name="Kolliker R."/>
            <person name="Studer B."/>
        </authorList>
    </citation>
    <scope>NUCLEOTIDE SEQUENCE</scope>
    <source>
        <strain evidence="9">02402/16</strain>
        <tissue evidence="9">Leaf</tissue>
    </source>
</reference>
<comment type="caution">
    <text evidence="9">The sequence shown here is derived from an EMBL/GenBank/DDBJ whole genome shotgun (WGS) entry which is preliminary data.</text>
</comment>
<keyword evidence="3 7" id="KW-1133">Transmembrane helix</keyword>
<evidence type="ECO:0000256" key="4">
    <source>
        <dbReference type="ARBA" id="ARBA00023136"/>
    </source>
</evidence>
<feature type="compositionally biased region" description="Polar residues" evidence="6">
    <location>
        <begin position="673"/>
        <end position="688"/>
    </location>
</feature>
<feature type="compositionally biased region" description="Basic and acidic residues" evidence="6">
    <location>
        <begin position="705"/>
        <end position="718"/>
    </location>
</feature>
<feature type="domain" description="GTD-binding" evidence="8">
    <location>
        <begin position="465"/>
        <end position="563"/>
    </location>
</feature>
<dbReference type="InterPro" id="IPR007656">
    <property type="entry name" value="GTD-bd"/>
</dbReference>
<accession>A0AAD8SKT0</accession>
<evidence type="ECO:0000256" key="1">
    <source>
        <dbReference type="ARBA" id="ARBA00004167"/>
    </source>
</evidence>
<feature type="region of interest" description="Disordered" evidence="6">
    <location>
        <begin position="255"/>
        <end position="282"/>
    </location>
</feature>
<dbReference type="PANTHER" id="PTHR31448:SF45">
    <property type="entry name" value="EXPRESSED PROTEIN"/>
    <property type="match status" value="1"/>
</dbReference>
<name>A0AAD8SKT0_LOLMU</name>
<feature type="compositionally biased region" description="Basic and acidic residues" evidence="6">
    <location>
        <begin position="641"/>
        <end position="654"/>
    </location>
</feature>
<sequence>MAVNARARSRDFSRQFWSVLCHALSECFLIVMLLVIAVVSYTATRFARICRIRSPCMLCSRLDKVLHGKSWFSEELICAAHRLEIARLSYCQIHSKLAHSDGLCEKCFLSCSGSVGKPGNLTNMSAKEKPDTRSQSRHTHLCSCCSEPFKKRSNAHRISEEASGRSPDDGMRKVKQRSRAMVSVGHSSDEECDQLPSGGYRKLNACRDSDSEIHVSDGDDIDHAVPYKARHRTRDISYDDAHLQPMITSSNILSTSHSETTIPTKPMNTIPLVPLNTTTDKGNAAKSLDPTIGHGLEEINWSQVNASNNDLNMHLMAGPEQVHQELPKEKTFLVGIEEVSNSEGVSGSADEEATKSFATSAYDGTSSTDAHFNRNNSMKNAPGGRADLRSPRWSEVMSAKETNSSTQEEVRTFMSQLSSAQGFDGPWSDLAASPRISIHIDEYRQSDANLEPSDSHGTSEDEGEISLESLKQQCEVNKKNLRILYKELEAERSASAVAASEAMAMINRLQVEKAAMHMEAMQYLRMMEEQADHDQEAIEKLNDLLTEREKEMLDLEAELENYESRFCGESTDLGKVDATYGDMGFRVLDSSDFVRNTFFDFEDEKAKILESLRRLEETLGMPCTNKYDSGSANDGLQNGSLRDHPSDVLGHHVENPVSECRSSLLPPEHLNDESVSSQLNDENQSVENQKYDLGSANDGLQNGSLRDDPSDVLGHHVENPVSECRSSLLPPEHLNDESVSSQRNDENQSVENQKYFGSGSHPDDDNISAVTSIKQEISLLNSRFMALEADQKFLKQILISLKCSNDGEQYVQEITTHLRELRRTVTEQRDRTVL</sequence>
<feature type="coiled-coil region" evidence="5">
    <location>
        <begin position="524"/>
        <end position="565"/>
    </location>
</feature>
<dbReference type="GO" id="GO:0080115">
    <property type="term" value="F:myosin XI tail binding"/>
    <property type="evidence" value="ECO:0007669"/>
    <property type="project" value="UniProtKB-ARBA"/>
</dbReference>
<protein>
    <recommendedName>
        <fullName evidence="8">GTD-binding domain-containing protein</fullName>
    </recommendedName>
</protein>
<dbReference type="InterPro" id="IPR039306">
    <property type="entry name" value="MYOB"/>
</dbReference>
<evidence type="ECO:0000256" key="5">
    <source>
        <dbReference type="SAM" id="Coils"/>
    </source>
</evidence>
<feature type="transmembrane region" description="Helical" evidence="7">
    <location>
        <begin position="16"/>
        <end position="41"/>
    </location>
</feature>
<organism evidence="9 10">
    <name type="scientific">Lolium multiflorum</name>
    <name type="common">Italian ryegrass</name>
    <name type="synonym">Lolium perenne subsp. multiflorum</name>
    <dbReference type="NCBI Taxonomy" id="4521"/>
    <lineage>
        <taxon>Eukaryota</taxon>
        <taxon>Viridiplantae</taxon>
        <taxon>Streptophyta</taxon>
        <taxon>Embryophyta</taxon>
        <taxon>Tracheophyta</taxon>
        <taxon>Spermatophyta</taxon>
        <taxon>Magnoliopsida</taxon>
        <taxon>Liliopsida</taxon>
        <taxon>Poales</taxon>
        <taxon>Poaceae</taxon>
        <taxon>BOP clade</taxon>
        <taxon>Pooideae</taxon>
        <taxon>Poodae</taxon>
        <taxon>Poeae</taxon>
        <taxon>Poeae Chloroplast Group 2 (Poeae type)</taxon>
        <taxon>Loliodinae</taxon>
        <taxon>Loliinae</taxon>
        <taxon>Lolium</taxon>
    </lineage>
</organism>
<evidence type="ECO:0000256" key="2">
    <source>
        <dbReference type="ARBA" id="ARBA00022692"/>
    </source>
</evidence>
<comment type="subcellular location">
    <subcellularLocation>
        <location evidence="1">Membrane</location>
        <topology evidence="1">Single-pass membrane protein</topology>
    </subcellularLocation>
</comment>
<dbReference type="Proteomes" id="UP001231189">
    <property type="component" value="Unassembled WGS sequence"/>
</dbReference>
<keyword evidence="10" id="KW-1185">Reference proteome</keyword>
<feature type="compositionally biased region" description="Polar residues" evidence="6">
    <location>
        <begin position="626"/>
        <end position="640"/>
    </location>
</feature>
<dbReference type="AlphaFoldDB" id="A0AAD8SKT0"/>
<feature type="compositionally biased region" description="Polar residues" evidence="6">
    <location>
        <begin position="361"/>
        <end position="379"/>
    </location>
</feature>
<evidence type="ECO:0000259" key="8">
    <source>
        <dbReference type="PROSITE" id="PS51775"/>
    </source>
</evidence>
<proteinExistence type="predicted"/>
<evidence type="ECO:0000256" key="3">
    <source>
        <dbReference type="ARBA" id="ARBA00022989"/>
    </source>
</evidence>
<keyword evidence="2 7" id="KW-0812">Transmembrane</keyword>
<evidence type="ECO:0000313" key="10">
    <source>
        <dbReference type="Proteomes" id="UP001231189"/>
    </source>
</evidence>
<feature type="compositionally biased region" description="Polar residues" evidence="6">
    <location>
        <begin position="255"/>
        <end position="267"/>
    </location>
</feature>
<dbReference type="EMBL" id="JAUUTY010000004">
    <property type="protein sequence ID" value="KAK1652740.1"/>
    <property type="molecule type" value="Genomic_DNA"/>
</dbReference>
<feature type="compositionally biased region" description="Basic and acidic residues" evidence="6">
    <location>
        <begin position="157"/>
        <end position="172"/>
    </location>
</feature>
<feature type="compositionally biased region" description="Polar residues" evidence="6">
    <location>
        <begin position="737"/>
        <end position="752"/>
    </location>
</feature>
<evidence type="ECO:0000313" key="9">
    <source>
        <dbReference type="EMBL" id="KAK1652740.1"/>
    </source>
</evidence>
<evidence type="ECO:0000256" key="6">
    <source>
        <dbReference type="SAM" id="MobiDB-lite"/>
    </source>
</evidence>